<evidence type="ECO:0000256" key="8">
    <source>
        <dbReference type="ARBA" id="ARBA00022989"/>
    </source>
</evidence>
<dbReference type="GO" id="GO:0033842">
    <property type="term" value="F:N-acetyl-beta-glucosaminyl-derivative 4-beta-N-acetylgalactosaminyltransferase activity"/>
    <property type="evidence" value="ECO:0007669"/>
    <property type="project" value="TreeGrafter"/>
</dbReference>
<dbReference type="InterPro" id="IPR027791">
    <property type="entry name" value="Galactosyl_T_C"/>
</dbReference>
<dbReference type="InterPro" id="IPR009053">
    <property type="entry name" value="Prefoldin"/>
</dbReference>
<evidence type="ECO:0000256" key="11">
    <source>
        <dbReference type="RuleBase" id="RU368121"/>
    </source>
</evidence>
<evidence type="ECO:0000256" key="6">
    <source>
        <dbReference type="ARBA" id="ARBA00022692"/>
    </source>
</evidence>
<dbReference type="Gene3D" id="1.10.287.370">
    <property type="match status" value="1"/>
</dbReference>
<protein>
    <recommendedName>
        <fullName evidence="11">Beta-1,4-N-acetylgalactosaminyltransferase</fullName>
        <ecNumber evidence="11">2.4.1.-</ecNumber>
    </recommendedName>
    <alternativeName>
        <fullName evidence="11">Beta-4-GalNAcT</fullName>
    </alternativeName>
</protein>
<gene>
    <name evidence="14" type="primary">bre-4_1</name>
    <name evidence="14" type="ORF">Anas_03856</name>
</gene>
<dbReference type="EMBL" id="SEYY01022886">
    <property type="protein sequence ID" value="KAB7495218.1"/>
    <property type="molecule type" value="Genomic_DNA"/>
</dbReference>
<keyword evidence="10 11" id="KW-0325">Glycoprotein</keyword>
<proteinExistence type="inferred from homology"/>
<evidence type="ECO:0000259" key="12">
    <source>
        <dbReference type="Pfam" id="PF02709"/>
    </source>
</evidence>
<dbReference type="GO" id="GO:0046872">
    <property type="term" value="F:metal ion binding"/>
    <property type="evidence" value="ECO:0007669"/>
    <property type="project" value="UniProtKB-UniRule"/>
</dbReference>
<dbReference type="CDD" id="cd00899">
    <property type="entry name" value="b4GalT"/>
    <property type="match status" value="1"/>
</dbReference>
<evidence type="ECO:0000313" key="14">
    <source>
        <dbReference type="EMBL" id="KAB7495218.1"/>
    </source>
</evidence>
<dbReference type="InterPro" id="IPR027995">
    <property type="entry name" value="Galactosyl_T_N"/>
</dbReference>
<evidence type="ECO:0000256" key="10">
    <source>
        <dbReference type="ARBA" id="ARBA00023180"/>
    </source>
</evidence>
<evidence type="ECO:0000256" key="4">
    <source>
        <dbReference type="ARBA" id="ARBA00022676"/>
    </source>
</evidence>
<keyword evidence="11" id="KW-0464">Manganese</keyword>
<dbReference type="GO" id="GO:0006688">
    <property type="term" value="P:glycosphingolipid biosynthetic process"/>
    <property type="evidence" value="ECO:0007669"/>
    <property type="project" value="TreeGrafter"/>
</dbReference>
<dbReference type="Proteomes" id="UP000326759">
    <property type="component" value="Unassembled WGS sequence"/>
</dbReference>
<evidence type="ECO:0000256" key="7">
    <source>
        <dbReference type="ARBA" id="ARBA00022968"/>
    </source>
</evidence>
<dbReference type="SUPFAM" id="SSF53448">
    <property type="entry name" value="Nucleotide-diphospho-sugar transferases"/>
    <property type="match status" value="1"/>
</dbReference>
<dbReference type="UniPathway" id="UPA00378"/>
<sequence>MFSIFEKSEKVVKYEEFLNNVLKEDLRKELERRDKLYEDIAAHSQLKQTIDCIRKADLTDGLRTQVDLGSNFYCQAHINCFFITAILWLFPFCSRQYADTSFPYIPLEDIPFELIHFQGNSETGTEDPLCPVLSPKLSGPDFSIHKWIGEKGSEVLKKPEQFAADLNIKSGGVWHPEECQAQYESVIIVPYRNRYEQLEIFLQYIHPFLQRQQLHYRIVVVEQMDDRPFNRGRLLNIGFKEALNLGSPNICFIFHDVDLLPQNDYNIYACTHQPRHMYSSVDIFRYHLPYRSLAGGSFSILVNHFEEINGFSNSFDGWGGEDDDFSFRLHRKGLEFCRFDPQVANYVMLPHKKEVPSPDRFGKLASKKEEDPSKDGLSTLEYKLLKIEYKPLYTHLFVR</sequence>
<feature type="domain" description="Galactosyltransferase C-terminal" evidence="12">
    <location>
        <begin position="275"/>
        <end position="352"/>
    </location>
</feature>
<evidence type="ECO:0000256" key="9">
    <source>
        <dbReference type="ARBA" id="ARBA00023136"/>
    </source>
</evidence>
<dbReference type="Pfam" id="PF02709">
    <property type="entry name" value="Glyco_transf_7C"/>
    <property type="match status" value="1"/>
</dbReference>
<dbReference type="OrthoDB" id="10038994at2759"/>
<evidence type="ECO:0000256" key="5">
    <source>
        <dbReference type="ARBA" id="ARBA00022679"/>
    </source>
</evidence>
<keyword evidence="9" id="KW-0472">Membrane</keyword>
<keyword evidence="7 11" id="KW-0735">Signal-anchor</keyword>
<comment type="cofactor">
    <cofactor evidence="11">
        <name>Mn(2+)</name>
        <dbReference type="ChEBI" id="CHEBI:29035"/>
    </cofactor>
</comment>
<accession>A0A5N5SND3</accession>
<evidence type="ECO:0000256" key="2">
    <source>
        <dbReference type="ARBA" id="ARBA00004922"/>
    </source>
</evidence>
<comment type="subcellular location">
    <subcellularLocation>
        <location evidence="1 11">Membrane</location>
        <topology evidence="1 11">Single-pass type II membrane protein</topology>
    </subcellularLocation>
</comment>
<dbReference type="GO" id="GO:0008378">
    <property type="term" value="F:galactosyltransferase activity"/>
    <property type="evidence" value="ECO:0007669"/>
    <property type="project" value="TreeGrafter"/>
</dbReference>
<evidence type="ECO:0000256" key="3">
    <source>
        <dbReference type="ARBA" id="ARBA00005735"/>
    </source>
</evidence>
<dbReference type="GO" id="GO:0005794">
    <property type="term" value="C:Golgi apparatus"/>
    <property type="evidence" value="ECO:0007669"/>
    <property type="project" value="TreeGrafter"/>
</dbReference>
<comment type="pathway">
    <text evidence="2 11">Protein modification; protein glycosylation.</text>
</comment>
<dbReference type="Pfam" id="PF13733">
    <property type="entry name" value="Glyco_transf_7N"/>
    <property type="match status" value="1"/>
</dbReference>
<dbReference type="Gene3D" id="3.90.550.10">
    <property type="entry name" value="Spore Coat Polysaccharide Biosynthesis Protein SpsA, Chain A"/>
    <property type="match status" value="1"/>
</dbReference>
<keyword evidence="4 11" id="KW-0328">Glycosyltransferase</keyword>
<dbReference type="InterPro" id="IPR029044">
    <property type="entry name" value="Nucleotide-diphossugar_trans"/>
</dbReference>
<dbReference type="AlphaFoldDB" id="A0A5N5SND3"/>
<evidence type="ECO:0000259" key="13">
    <source>
        <dbReference type="Pfam" id="PF13733"/>
    </source>
</evidence>
<keyword evidence="11" id="KW-0479">Metal-binding</keyword>
<evidence type="ECO:0000256" key="1">
    <source>
        <dbReference type="ARBA" id="ARBA00004606"/>
    </source>
</evidence>
<keyword evidence="8" id="KW-1133">Transmembrane helix</keyword>
<organism evidence="14 15">
    <name type="scientific">Armadillidium nasatum</name>
    <dbReference type="NCBI Taxonomy" id="96803"/>
    <lineage>
        <taxon>Eukaryota</taxon>
        <taxon>Metazoa</taxon>
        <taxon>Ecdysozoa</taxon>
        <taxon>Arthropoda</taxon>
        <taxon>Crustacea</taxon>
        <taxon>Multicrustacea</taxon>
        <taxon>Malacostraca</taxon>
        <taxon>Eumalacostraca</taxon>
        <taxon>Peracarida</taxon>
        <taxon>Isopoda</taxon>
        <taxon>Oniscidea</taxon>
        <taxon>Crinocheta</taxon>
        <taxon>Armadillidiidae</taxon>
        <taxon>Armadillidium</taxon>
    </lineage>
</organism>
<dbReference type="PANTHER" id="PTHR19300">
    <property type="entry name" value="BETA-1,4-GALACTOSYLTRANSFERASE"/>
    <property type="match status" value="1"/>
</dbReference>
<feature type="domain" description="Galactosyltransferase N-terminal" evidence="13">
    <location>
        <begin position="164"/>
        <end position="271"/>
    </location>
</feature>
<reference evidence="14 15" key="1">
    <citation type="journal article" date="2019" name="PLoS Biol.">
        <title>Sex chromosomes control vertical transmission of feminizing Wolbachia symbionts in an isopod.</title>
        <authorList>
            <person name="Becking T."/>
            <person name="Chebbi M.A."/>
            <person name="Giraud I."/>
            <person name="Moumen B."/>
            <person name="Laverre T."/>
            <person name="Caubet Y."/>
            <person name="Peccoud J."/>
            <person name="Gilbert C."/>
            <person name="Cordaux R."/>
        </authorList>
    </citation>
    <scope>NUCLEOTIDE SEQUENCE [LARGE SCALE GENOMIC DNA]</scope>
    <source>
        <strain evidence="14">ANa2</strain>
        <tissue evidence="14">Whole body excluding digestive tract and cuticle</tissue>
    </source>
</reference>
<dbReference type="InterPro" id="IPR003859">
    <property type="entry name" value="Galactosyl_T"/>
</dbReference>
<comment type="function">
    <text evidence="11">Catalyzes the transfer of galactose onto proteins or lipids.</text>
</comment>
<dbReference type="PANTHER" id="PTHR19300:SF48">
    <property type="entry name" value="BETA-1,4-N-ACETYLGALACTOSAMINYLTRANSFERASE"/>
    <property type="match status" value="1"/>
</dbReference>
<dbReference type="PRINTS" id="PR02050">
    <property type="entry name" value="B14GALTRFASE"/>
</dbReference>
<comment type="similarity">
    <text evidence="3 11">Belongs to the glycosyltransferase 7 family.</text>
</comment>
<keyword evidence="15" id="KW-1185">Reference proteome</keyword>
<dbReference type="CDD" id="cd23158">
    <property type="entry name" value="Prefoldin_UXT"/>
    <property type="match status" value="1"/>
</dbReference>
<name>A0A5N5SND3_9CRUS</name>
<dbReference type="GO" id="GO:0005975">
    <property type="term" value="P:carbohydrate metabolic process"/>
    <property type="evidence" value="ECO:0007669"/>
    <property type="project" value="InterPro"/>
</dbReference>
<dbReference type="GO" id="GO:0016020">
    <property type="term" value="C:membrane"/>
    <property type="evidence" value="ECO:0007669"/>
    <property type="project" value="UniProtKB-SubCell"/>
</dbReference>
<dbReference type="EC" id="2.4.1.-" evidence="11"/>
<comment type="caution">
    <text evidence="14">The sequence shown here is derived from an EMBL/GenBank/DDBJ whole genome shotgun (WGS) entry which is preliminary data.</text>
</comment>
<evidence type="ECO:0000313" key="15">
    <source>
        <dbReference type="Proteomes" id="UP000326759"/>
    </source>
</evidence>
<keyword evidence="6" id="KW-0812">Transmembrane</keyword>
<keyword evidence="5 11" id="KW-0808">Transferase</keyword>